<evidence type="ECO:0000256" key="1">
    <source>
        <dbReference type="ARBA" id="ARBA00001576"/>
    </source>
</evidence>
<dbReference type="SUPFAM" id="SSF48208">
    <property type="entry name" value="Six-hairpin glycosidases"/>
    <property type="match status" value="1"/>
</dbReference>
<reference evidence="9" key="1">
    <citation type="journal article" date="2016" name="Sci. Rep.">
        <title>Molecular characterization of firefly nuptial gifts: a multi-omics approach sheds light on postcopulatory sexual selection.</title>
        <authorList>
            <person name="Al-Wathiqui N."/>
            <person name="Fallon T.R."/>
            <person name="South A."/>
            <person name="Weng J.K."/>
            <person name="Lewis S.M."/>
        </authorList>
    </citation>
    <scope>NUCLEOTIDE SEQUENCE</scope>
</reference>
<dbReference type="AlphaFoldDB" id="A0A1Y1K834"/>
<evidence type="ECO:0000256" key="6">
    <source>
        <dbReference type="ARBA" id="ARBA00023295"/>
    </source>
</evidence>
<keyword evidence="8" id="KW-0732">Signal</keyword>
<dbReference type="GO" id="GO:0004555">
    <property type="term" value="F:alpha,alpha-trehalase activity"/>
    <property type="evidence" value="ECO:0007669"/>
    <property type="project" value="UniProtKB-EC"/>
</dbReference>
<feature type="chain" id="PRO_5033289498" description="Trehalase" evidence="8">
    <location>
        <begin position="18"/>
        <end position="553"/>
    </location>
</feature>
<evidence type="ECO:0000313" key="11">
    <source>
        <dbReference type="Proteomes" id="UP000327044"/>
    </source>
</evidence>
<evidence type="ECO:0000313" key="10">
    <source>
        <dbReference type="EMBL" id="KAB0798273.1"/>
    </source>
</evidence>
<dbReference type="InterPro" id="IPR012341">
    <property type="entry name" value="6hp_glycosidase-like_sf"/>
</dbReference>
<reference evidence="10 11" key="2">
    <citation type="journal article" date="2018" name="Elife">
        <title>Firefly genomes illuminate parallel origins of bioluminescence in beetles.</title>
        <authorList>
            <person name="Fallon T.R."/>
            <person name="Lower S.E."/>
            <person name="Chang C.H."/>
            <person name="Bessho-Uehara M."/>
            <person name="Martin G.J."/>
            <person name="Bewick A.J."/>
            <person name="Behringer M."/>
            <person name="Debat H.J."/>
            <person name="Wong I."/>
            <person name="Day J.C."/>
            <person name="Suvorov A."/>
            <person name="Silva C.J."/>
            <person name="Stanger-Hall K.F."/>
            <person name="Hall D.W."/>
            <person name="Schmitz R.J."/>
            <person name="Nelson D.R."/>
            <person name="Lewis S.M."/>
            <person name="Shigenobu S."/>
            <person name="Bybee S.M."/>
            <person name="Larracuente A.M."/>
            <person name="Oba Y."/>
            <person name="Weng J.K."/>
        </authorList>
    </citation>
    <scope>NUCLEOTIDE SEQUENCE [LARGE SCALE GENOMIC DNA]</scope>
    <source>
        <strain evidence="10">1611_PpyrPB1</strain>
        <tissue evidence="10">Whole body</tissue>
    </source>
</reference>
<proteinExistence type="inferred from homology"/>
<keyword evidence="11" id="KW-1185">Reference proteome</keyword>
<dbReference type="Gene3D" id="1.50.10.10">
    <property type="match status" value="1"/>
</dbReference>
<dbReference type="PROSITE" id="PS00928">
    <property type="entry name" value="TREHALASE_2"/>
    <property type="match status" value="1"/>
</dbReference>
<dbReference type="GO" id="GO:0005993">
    <property type="term" value="P:trehalose catabolic process"/>
    <property type="evidence" value="ECO:0007669"/>
    <property type="project" value="TreeGrafter"/>
</dbReference>
<dbReference type="Proteomes" id="UP000327044">
    <property type="component" value="Unassembled WGS sequence"/>
</dbReference>
<sequence length="553" mass="64053">MKCAVLLWFVAINYVQSELPPSCKSPIYCHGELLHTVQMARIFNDGKHFVDLKMKNNENQTLLNFQVLQKKYNYEIPSSELLLFVDKNFEDGNELESYNLTDLNLSPPFLKEITNQTVQNFAKDLLKIWPQLVRRVRAEVINDPSSYSFIPVPNPFIIPGGRFREYYYWDSYWIIDGLLLSGMNEMARGMVENFISIVKEIGFIPNGGRIYYLKRSHPPLLTFMAHLYYRETKNVTWLKQNIDTLAQELEFWNSRSVQVRRGERAYTLYQYKAVSQGPRPESYREDFLTASFFNETAQQLQTYVNLKSGAESGWDFSNRWIFDQFGGNLANLSHIEITRLIPVDLNAFLCGAFRNIADLYTVLGNSSQSSIWYNKFLEIREATATILWNRQDNIWYDYDLKLSKHRRKFYPSNLAPLWAKCFPREKGHKLGRRAVAYLRKEGVLNYAGGVPSSLDNTGEQWDFPNAWAPLQDIVVQGLHNTRYPPALRLASTIAKTWVKSNMLAFRSTGAMFEKYDAGVAGKYGGGGEYEVQSGFGWSNGVALRFIYDYYREL</sequence>
<dbReference type="InterPro" id="IPR008928">
    <property type="entry name" value="6-hairpin_glycosidase_sf"/>
</dbReference>
<evidence type="ECO:0000256" key="2">
    <source>
        <dbReference type="ARBA" id="ARBA00005615"/>
    </source>
</evidence>
<dbReference type="InterPro" id="IPR018232">
    <property type="entry name" value="Glyco_hydro_37_CS"/>
</dbReference>
<evidence type="ECO:0000256" key="8">
    <source>
        <dbReference type="SAM" id="SignalP"/>
    </source>
</evidence>
<dbReference type="InParanoid" id="A0A1Y1K834"/>
<dbReference type="Pfam" id="PF01204">
    <property type="entry name" value="Trehalase"/>
    <property type="match status" value="1"/>
</dbReference>
<dbReference type="EC" id="3.2.1.28" evidence="3 7"/>
<reference evidence="10" key="3">
    <citation type="submission" date="2019-08" db="EMBL/GenBank/DDBJ databases">
        <authorList>
            <consortium name="Photinus pyralis genome working group"/>
            <person name="Fallon T.R."/>
            <person name="Sander Lower S.E."/>
            <person name="Weng J.-K."/>
        </authorList>
    </citation>
    <scope>NUCLEOTIDE SEQUENCE</scope>
    <source>
        <strain evidence="10">1611_PpyrPB1</strain>
        <tissue evidence="10">Whole body</tissue>
    </source>
</reference>
<dbReference type="InterPro" id="IPR001661">
    <property type="entry name" value="Glyco_hydro_37"/>
</dbReference>
<dbReference type="PANTHER" id="PTHR23403">
    <property type="entry name" value="TREHALASE"/>
    <property type="match status" value="1"/>
</dbReference>
<keyword evidence="5 7" id="KW-0378">Hydrolase</keyword>
<keyword evidence="6 7" id="KW-0326">Glycosidase</keyword>
<feature type="signal peptide" evidence="8">
    <location>
        <begin position="1"/>
        <end position="17"/>
    </location>
</feature>
<name>A0A1Y1K834_PHOPY</name>
<gene>
    <name evidence="10" type="ORF">PPYR_09266</name>
</gene>
<dbReference type="EMBL" id="VVIM01000006">
    <property type="protein sequence ID" value="KAB0798273.1"/>
    <property type="molecule type" value="Genomic_DNA"/>
</dbReference>
<comment type="catalytic activity">
    <reaction evidence="1 7">
        <text>alpha,alpha-trehalose + H2O = alpha-D-glucose + beta-D-glucose</text>
        <dbReference type="Rhea" id="RHEA:32675"/>
        <dbReference type="ChEBI" id="CHEBI:15377"/>
        <dbReference type="ChEBI" id="CHEBI:15903"/>
        <dbReference type="ChEBI" id="CHEBI:16551"/>
        <dbReference type="ChEBI" id="CHEBI:17925"/>
        <dbReference type="EC" id="3.2.1.28"/>
    </reaction>
</comment>
<accession>A0A1Y1K834</accession>
<evidence type="ECO:0000256" key="5">
    <source>
        <dbReference type="ARBA" id="ARBA00022801"/>
    </source>
</evidence>
<evidence type="ECO:0000256" key="3">
    <source>
        <dbReference type="ARBA" id="ARBA00012757"/>
    </source>
</evidence>
<dbReference type="EMBL" id="GEZM01093071">
    <property type="protein sequence ID" value="JAV56360.1"/>
    <property type="molecule type" value="Transcribed_RNA"/>
</dbReference>
<dbReference type="OrthoDB" id="3542292at2759"/>
<evidence type="ECO:0000256" key="4">
    <source>
        <dbReference type="ARBA" id="ARBA00019905"/>
    </source>
</evidence>
<comment type="similarity">
    <text evidence="2 7">Belongs to the glycosyl hydrolase 37 family.</text>
</comment>
<evidence type="ECO:0000313" key="9">
    <source>
        <dbReference type="EMBL" id="JAV56360.1"/>
    </source>
</evidence>
<dbReference type="PANTHER" id="PTHR23403:SF1">
    <property type="entry name" value="TREHALASE"/>
    <property type="match status" value="1"/>
</dbReference>
<organism evidence="9">
    <name type="scientific">Photinus pyralis</name>
    <name type="common">Common eastern firefly</name>
    <name type="synonym">Lampyris pyralis</name>
    <dbReference type="NCBI Taxonomy" id="7054"/>
    <lineage>
        <taxon>Eukaryota</taxon>
        <taxon>Metazoa</taxon>
        <taxon>Ecdysozoa</taxon>
        <taxon>Arthropoda</taxon>
        <taxon>Hexapoda</taxon>
        <taxon>Insecta</taxon>
        <taxon>Pterygota</taxon>
        <taxon>Neoptera</taxon>
        <taxon>Endopterygota</taxon>
        <taxon>Coleoptera</taxon>
        <taxon>Polyphaga</taxon>
        <taxon>Elateriformia</taxon>
        <taxon>Elateroidea</taxon>
        <taxon>Lampyridae</taxon>
        <taxon>Lampyrinae</taxon>
        <taxon>Photinus</taxon>
    </lineage>
</organism>
<dbReference type="PRINTS" id="PR00744">
    <property type="entry name" value="GLHYDRLASE37"/>
</dbReference>
<dbReference type="PROSITE" id="PS00927">
    <property type="entry name" value="TREHALASE_1"/>
    <property type="match status" value="1"/>
</dbReference>
<protein>
    <recommendedName>
        <fullName evidence="4 7">Trehalase</fullName>
        <ecNumber evidence="3 7">3.2.1.28</ecNumber>
    </recommendedName>
    <alternativeName>
        <fullName evidence="7">Alpha-trehalose glucohydrolase</fullName>
    </alternativeName>
</protein>
<evidence type="ECO:0000256" key="7">
    <source>
        <dbReference type="RuleBase" id="RU361180"/>
    </source>
</evidence>